<name>A0A6A7ANY5_9PLEO</name>
<gene>
    <name evidence="1" type="ORF">T440DRAFT_410962</name>
</gene>
<protein>
    <submittedName>
        <fullName evidence="1">Uncharacterized protein</fullName>
    </submittedName>
</protein>
<feature type="non-terminal residue" evidence="1">
    <location>
        <position position="96"/>
    </location>
</feature>
<keyword evidence="2" id="KW-1185">Reference proteome</keyword>
<accession>A0A6A7ANY5</accession>
<sequence>MGADAYAGSRNNKLPKVPAWMRSNGLTDDDWAVITQYISVLEPLKEATKRLEARGKASRFGAMYEVIPVFEAVLVVYEQLLKNYDSVNYNASGAPE</sequence>
<reference evidence="1" key="1">
    <citation type="submission" date="2020-01" db="EMBL/GenBank/DDBJ databases">
        <authorList>
            <consortium name="DOE Joint Genome Institute"/>
            <person name="Haridas S."/>
            <person name="Albert R."/>
            <person name="Binder M."/>
            <person name="Bloem J."/>
            <person name="Labutti K."/>
            <person name="Salamov A."/>
            <person name="Andreopoulos B."/>
            <person name="Baker S.E."/>
            <person name="Barry K."/>
            <person name="Bills G."/>
            <person name="Bluhm B.H."/>
            <person name="Cannon C."/>
            <person name="Castanera R."/>
            <person name="Culley D.E."/>
            <person name="Daum C."/>
            <person name="Ezra D."/>
            <person name="Gonzalez J.B."/>
            <person name="Henrissat B."/>
            <person name="Kuo A."/>
            <person name="Liang C."/>
            <person name="Lipzen A."/>
            <person name="Lutzoni F."/>
            <person name="Magnuson J."/>
            <person name="Mondo S."/>
            <person name="Nolan M."/>
            <person name="Ohm R."/>
            <person name="Pangilinan J."/>
            <person name="Park H.-J."/>
            <person name="Ramirez L."/>
            <person name="Alfaro M."/>
            <person name="Sun H."/>
            <person name="Tritt A."/>
            <person name="Yoshinaga Y."/>
            <person name="Zwiers L.-H."/>
            <person name="Turgeon B.G."/>
            <person name="Goodwin S.B."/>
            <person name="Spatafora J.W."/>
            <person name="Crous P.W."/>
            <person name="Grigoriev I.V."/>
        </authorList>
    </citation>
    <scope>NUCLEOTIDE SEQUENCE</scope>
    <source>
        <strain evidence="1">IPT5</strain>
    </source>
</reference>
<proteinExistence type="predicted"/>
<dbReference type="OrthoDB" id="3780340at2759"/>
<dbReference type="EMBL" id="MU006434">
    <property type="protein sequence ID" value="KAF2844027.1"/>
    <property type="molecule type" value="Genomic_DNA"/>
</dbReference>
<evidence type="ECO:0000313" key="1">
    <source>
        <dbReference type="EMBL" id="KAF2844027.1"/>
    </source>
</evidence>
<dbReference type="AlphaFoldDB" id="A0A6A7ANY5"/>
<dbReference type="Proteomes" id="UP000799423">
    <property type="component" value="Unassembled WGS sequence"/>
</dbReference>
<organism evidence="1 2">
    <name type="scientific">Plenodomus tracheiphilus IPT5</name>
    <dbReference type="NCBI Taxonomy" id="1408161"/>
    <lineage>
        <taxon>Eukaryota</taxon>
        <taxon>Fungi</taxon>
        <taxon>Dikarya</taxon>
        <taxon>Ascomycota</taxon>
        <taxon>Pezizomycotina</taxon>
        <taxon>Dothideomycetes</taxon>
        <taxon>Pleosporomycetidae</taxon>
        <taxon>Pleosporales</taxon>
        <taxon>Pleosporineae</taxon>
        <taxon>Leptosphaeriaceae</taxon>
        <taxon>Plenodomus</taxon>
    </lineage>
</organism>
<evidence type="ECO:0000313" key="2">
    <source>
        <dbReference type="Proteomes" id="UP000799423"/>
    </source>
</evidence>